<dbReference type="NCBIfam" id="TIGR02122">
    <property type="entry name" value="TRAP_TAXI"/>
    <property type="match status" value="1"/>
</dbReference>
<keyword evidence="1" id="KW-0732">Signal</keyword>
<reference evidence="2" key="1">
    <citation type="journal article" date="2022" name="Environ. Microbiol.">
        <title>Geoalkalibacter halelectricus SAP #1 sp. nov. possessing extracellular electron transfer and mineral#reducing capabilities from a haloalkaline environment.</title>
        <authorList>
            <person name="Yadav S."/>
            <person name="Singh R."/>
            <person name="Sundharam S.S."/>
            <person name="Chaudhary S."/>
            <person name="Krishnamurthi S."/>
            <person name="Patil S.A."/>
        </authorList>
    </citation>
    <scope>NUCLEOTIDE SEQUENCE</scope>
    <source>
        <strain evidence="2">SAP-1</strain>
    </source>
</reference>
<dbReference type="Pfam" id="PF16868">
    <property type="entry name" value="NMT1_3"/>
    <property type="match status" value="1"/>
</dbReference>
<keyword evidence="3" id="KW-1185">Reference proteome</keyword>
<dbReference type="RefSeq" id="WP_260747845.1">
    <property type="nucleotide sequence ID" value="NZ_CP092109.1"/>
</dbReference>
<sequence>MRLLSTLVALVLLLLALPDGTAVAAEKSRLRFSGGPPGGTFEIAARGLTQRINEQRFGTEVTLAISGGSVENLRRVNSGEADFAIVYAGDLLLAGIGQLPYDNRIYDQVLAVATLYAAPAQLLVRANSTITGVEDLAGKRVAVGGIGSGTAATAQRFFTSVGLWDRIKPDFSGYQDAISALGHGYVDAIWVFSGIPTSAVTQAAKSFPVRLLDLAGPADQSGFYRQYPFFTRTLIPADTYPQVNQEVATFQDLAIWVAGSHVSAATVEQALAAALREAALIEGRDGILTPLHPGAETFWNAVEQP</sequence>
<dbReference type="PANTHER" id="PTHR42941:SF1">
    <property type="entry name" value="SLL1037 PROTEIN"/>
    <property type="match status" value="1"/>
</dbReference>
<dbReference type="EMBL" id="CP092109">
    <property type="protein sequence ID" value="UWZ79493.1"/>
    <property type="molecule type" value="Genomic_DNA"/>
</dbReference>
<dbReference type="Proteomes" id="UP001060414">
    <property type="component" value="Chromosome"/>
</dbReference>
<evidence type="ECO:0000313" key="3">
    <source>
        <dbReference type="Proteomes" id="UP001060414"/>
    </source>
</evidence>
<dbReference type="PANTHER" id="PTHR42941">
    <property type="entry name" value="SLL1037 PROTEIN"/>
    <property type="match status" value="1"/>
</dbReference>
<accession>A0ABY5ZLL3</accession>
<gene>
    <name evidence="2" type="ORF">L9S41_17690</name>
</gene>
<feature type="signal peptide" evidence="1">
    <location>
        <begin position="1"/>
        <end position="24"/>
    </location>
</feature>
<dbReference type="InterPro" id="IPR011852">
    <property type="entry name" value="TRAP_TAXI"/>
</dbReference>
<evidence type="ECO:0000313" key="2">
    <source>
        <dbReference type="EMBL" id="UWZ79493.1"/>
    </source>
</evidence>
<name>A0ABY5ZLL3_9BACT</name>
<protein>
    <submittedName>
        <fullName evidence="2">TAXI family TRAP transporter solute-binding subunit</fullName>
    </submittedName>
</protein>
<proteinExistence type="predicted"/>
<dbReference type="SUPFAM" id="SSF53850">
    <property type="entry name" value="Periplasmic binding protein-like II"/>
    <property type="match status" value="1"/>
</dbReference>
<feature type="chain" id="PRO_5045268153" evidence="1">
    <location>
        <begin position="25"/>
        <end position="305"/>
    </location>
</feature>
<evidence type="ECO:0000256" key="1">
    <source>
        <dbReference type="SAM" id="SignalP"/>
    </source>
</evidence>
<organism evidence="2 3">
    <name type="scientific">Geoalkalibacter halelectricus</name>
    <dbReference type="NCBI Taxonomy" id="2847045"/>
    <lineage>
        <taxon>Bacteria</taxon>
        <taxon>Pseudomonadati</taxon>
        <taxon>Thermodesulfobacteriota</taxon>
        <taxon>Desulfuromonadia</taxon>
        <taxon>Desulfuromonadales</taxon>
        <taxon>Geoalkalibacteraceae</taxon>
        <taxon>Geoalkalibacter</taxon>
    </lineage>
</organism>
<dbReference type="Gene3D" id="3.40.190.10">
    <property type="entry name" value="Periplasmic binding protein-like II"/>
    <property type="match status" value="2"/>
</dbReference>